<dbReference type="Pfam" id="PF26133">
    <property type="entry name" value="DUF8039"/>
    <property type="match status" value="2"/>
</dbReference>
<dbReference type="InterPro" id="IPR058352">
    <property type="entry name" value="DUF8039"/>
</dbReference>
<dbReference type="PANTHER" id="PTHR33018">
    <property type="entry name" value="OS10G0338966 PROTEIN-RELATED"/>
    <property type="match status" value="1"/>
</dbReference>
<feature type="domain" description="DUF8039" evidence="2">
    <location>
        <begin position="294"/>
        <end position="374"/>
    </location>
</feature>
<dbReference type="InterPro" id="IPR004252">
    <property type="entry name" value="Probable_transposase_24"/>
</dbReference>
<comment type="caution">
    <text evidence="3">The sequence shown here is derived from an EMBL/GenBank/DDBJ whole genome shotgun (WGS) entry which is preliminary data.</text>
</comment>
<reference evidence="3" key="1">
    <citation type="journal article" date="2019" name="Genome Biol. Evol.">
        <title>The Rhododendron genome and chromosomal organization provide insight into shared whole-genome duplications across the heath family (Ericaceae).</title>
        <authorList>
            <person name="Soza V.L."/>
            <person name="Lindsley D."/>
            <person name="Waalkes A."/>
            <person name="Ramage E."/>
            <person name="Patwardhan R.P."/>
            <person name="Burton J.N."/>
            <person name="Adey A."/>
            <person name="Kumar A."/>
            <person name="Qiu R."/>
            <person name="Shendure J."/>
            <person name="Hall B."/>
        </authorList>
    </citation>
    <scope>NUCLEOTIDE SEQUENCE</scope>
    <source>
        <strain evidence="3">RSF 1966-606</strain>
    </source>
</reference>
<name>A0A6A4KDD9_9ERIC</name>
<evidence type="ECO:0000256" key="1">
    <source>
        <dbReference type="SAM" id="MobiDB-lite"/>
    </source>
</evidence>
<proteinExistence type="predicted"/>
<dbReference type="Pfam" id="PF03004">
    <property type="entry name" value="Transposase_24"/>
    <property type="match status" value="1"/>
</dbReference>
<protein>
    <recommendedName>
        <fullName evidence="2">DUF8039 domain-containing protein</fullName>
    </recommendedName>
</protein>
<sequence length="619" mass="69818">MVPISIPNWFKVTPELKAKLWSSAEVAFDVDEGTEKKVLSSICEKWSTFKGTLSRHIRNNSSNRELLSKPPKKYSFVEQKDWESFMKQRLSKEFVNLSQDQRNRQSFNKYPCRLSRKGYPGLEEELKKDKNQATQKLDRSFMWKKAHQNKKGEYDDDNIAKQAAKIDEITKQVDEGVLIAKGSNDILTMALGKEHPGQVHGVGQFVTPSAFFHVLRRGNPSRCEERQQFLEAMMYQMQAELNALRRHTTYTPPFEHIGSNTLISDDIESPQLHPIVMETRARRKDDLPPPNPNPKVKKSKPCKLAVGSIENIVAHGTMYETVSSDELLGDSNVRVSIDFVIVPYAHLPIPMPGSVTLVGEAVGYQVAWPKNLVLVDDEGTPKHLPKQSNKVRTTDYVPHLDPNPKVKKSKPCKLAVGSIENIVAHGTMYERVSSDETIHTLPLGELNVRVSVDSVIIPAALLPIPIPGDVKSVGKVVGYQVAWPKNLVLVDNEGAPEHLPKQANKRAPKDLRVTSNEESIELFTAYASLMEYEDTISIILEERIFGVELQFSLTREDMEFICQFQELSISCIMLYVSYLYGVIKETNLDTRFLFVNPSIISGEFKTGKISKATLLSSRL</sequence>
<feature type="region of interest" description="Disordered" evidence="1">
    <location>
        <begin position="280"/>
        <end position="299"/>
    </location>
</feature>
<evidence type="ECO:0000259" key="2">
    <source>
        <dbReference type="Pfam" id="PF26133"/>
    </source>
</evidence>
<feature type="domain" description="DUF8039" evidence="2">
    <location>
        <begin position="403"/>
        <end position="489"/>
    </location>
</feature>
<evidence type="ECO:0000313" key="3">
    <source>
        <dbReference type="EMBL" id="KAE9444715.1"/>
    </source>
</evidence>
<dbReference type="EMBL" id="QEFC01006219">
    <property type="protein sequence ID" value="KAE9444715.1"/>
    <property type="molecule type" value="Genomic_DNA"/>
</dbReference>
<feature type="non-terminal residue" evidence="3">
    <location>
        <position position="1"/>
    </location>
</feature>
<organism evidence="3">
    <name type="scientific">Rhododendron williamsianum</name>
    <dbReference type="NCBI Taxonomy" id="262921"/>
    <lineage>
        <taxon>Eukaryota</taxon>
        <taxon>Viridiplantae</taxon>
        <taxon>Streptophyta</taxon>
        <taxon>Embryophyta</taxon>
        <taxon>Tracheophyta</taxon>
        <taxon>Spermatophyta</taxon>
        <taxon>Magnoliopsida</taxon>
        <taxon>eudicotyledons</taxon>
        <taxon>Gunneridae</taxon>
        <taxon>Pentapetalae</taxon>
        <taxon>asterids</taxon>
        <taxon>Ericales</taxon>
        <taxon>Ericaceae</taxon>
        <taxon>Ericoideae</taxon>
        <taxon>Rhodoreae</taxon>
        <taxon>Rhododendron</taxon>
    </lineage>
</organism>
<gene>
    <name evidence="3" type="ORF">C3L33_23387</name>
</gene>
<dbReference type="OrthoDB" id="1869436at2759"/>
<accession>A0A6A4KDD9</accession>
<dbReference type="PANTHER" id="PTHR33018:SF31">
    <property type="entry name" value="TRANSPOSASE, PTTA_EN_SPM, PLANT"/>
    <property type="match status" value="1"/>
</dbReference>
<dbReference type="AlphaFoldDB" id="A0A6A4KDD9"/>